<dbReference type="EMBL" id="JBHSHD010000016">
    <property type="protein sequence ID" value="MFC4822316.1"/>
    <property type="molecule type" value="Genomic_DNA"/>
</dbReference>
<protein>
    <recommendedName>
        <fullName evidence="2 5">DNA mismatch repair protein MutL</fullName>
    </recommendedName>
</protein>
<evidence type="ECO:0000313" key="9">
    <source>
        <dbReference type="Proteomes" id="UP001595886"/>
    </source>
</evidence>
<evidence type="ECO:0000256" key="5">
    <source>
        <dbReference type="HAMAP-Rule" id="MF_00149"/>
    </source>
</evidence>
<dbReference type="RefSeq" id="WP_380022595.1">
    <property type="nucleotide sequence ID" value="NZ_JBHSHD010000016.1"/>
</dbReference>
<evidence type="ECO:0000256" key="3">
    <source>
        <dbReference type="ARBA" id="ARBA00022763"/>
    </source>
</evidence>
<dbReference type="HAMAP" id="MF_00149">
    <property type="entry name" value="DNA_mis_repair"/>
    <property type="match status" value="1"/>
</dbReference>
<reference evidence="9" key="1">
    <citation type="journal article" date="2019" name="Int. J. Syst. Evol. Microbiol.">
        <title>The Global Catalogue of Microorganisms (GCM) 10K type strain sequencing project: providing services to taxonomists for standard genome sequencing and annotation.</title>
        <authorList>
            <consortium name="The Broad Institute Genomics Platform"/>
            <consortium name="The Broad Institute Genome Sequencing Center for Infectious Disease"/>
            <person name="Wu L."/>
            <person name="Ma J."/>
        </authorList>
    </citation>
    <scope>NUCLEOTIDE SEQUENCE [LARGE SCALE GENOMIC DNA]</scope>
    <source>
        <strain evidence="9">CCUG 30340</strain>
    </source>
</reference>
<evidence type="ECO:0000259" key="6">
    <source>
        <dbReference type="SMART" id="SM00853"/>
    </source>
</evidence>
<dbReference type="SUPFAM" id="SSF118116">
    <property type="entry name" value="DNA mismatch repair protein MutL"/>
    <property type="match status" value="1"/>
</dbReference>
<dbReference type="SMART" id="SM00853">
    <property type="entry name" value="MutL_C"/>
    <property type="match status" value="1"/>
</dbReference>
<dbReference type="Gene3D" id="3.30.1540.20">
    <property type="entry name" value="MutL, C-terminal domain, dimerisation subdomain"/>
    <property type="match status" value="1"/>
</dbReference>
<dbReference type="InterPro" id="IPR036890">
    <property type="entry name" value="HATPase_C_sf"/>
</dbReference>
<dbReference type="InterPro" id="IPR014790">
    <property type="entry name" value="MutL_C"/>
</dbReference>
<dbReference type="InterPro" id="IPR020568">
    <property type="entry name" value="Ribosomal_Su5_D2-typ_SF"/>
</dbReference>
<gene>
    <name evidence="5 8" type="primary">mutL</name>
    <name evidence="8" type="ORF">ACFO6Q_18470</name>
</gene>
<dbReference type="Gene3D" id="3.30.230.10">
    <property type="match status" value="1"/>
</dbReference>
<feature type="domain" description="DNA mismatch repair protein S5" evidence="7">
    <location>
        <begin position="212"/>
        <end position="330"/>
    </location>
</feature>
<dbReference type="InterPro" id="IPR020667">
    <property type="entry name" value="DNA_mismatch_repair_MutL"/>
</dbReference>
<accession>A0ABV9QZT5</accession>
<organism evidence="8 9">
    <name type="scientific">Dokdonella ginsengisoli</name>
    <dbReference type="NCBI Taxonomy" id="363846"/>
    <lineage>
        <taxon>Bacteria</taxon>
        <taxon>Pseudomonadati</taxon>
        <taxon>Pseudomonadota</taxon>
        <taxon>Gammaproteobacteria</taxon>
        <taxon>Lysobacterales</taxon>
        <taxon>Rhodanobacteraceae</taxon>
        <taxon>Dokdonella</taxon>
    </lineage>
</organism>
<proteinExistence type="inferred from homology"/>
<dbReference type="Pfam" id="PF08676">
    <property type="entry name" value="MutL_C"/>
    <property type="match status" value="1"/>
</dbReference>
<dbReference type="InterPro" id="IPR002099">
    <property type="entry name" value="MutL/Mlh/PMS"/>
</dbReference>
<feature type="domain" description="MutL C-terminal dimerisation" evidence="6">
    <location>
        <begin position="421"/>
        <end position="564"/>
    </location>
</feature>
<dbReference type="Pfam" id="PF13589">
    <property type="entry name" value="HATPase_c_3"/>
    <property type="match status" value="1"/>
</dbReference>
<dbReference type="InterPro" id="IPR014721">
    <property type="entry name" value="Ribsml_uS5_D2-typ_fold_subgr"/>
</dbReference>
<dbReference type="CDD" id="cd03482">
    <property type="entry name" value="MutL_Trans_MutL"/>
    <property type="match status" value="1"/>
</dbReference>
<name>A0ABV9QZT5_9GAMM</name>
<dbReference type="PANTHER" id="PTHR10073">
    <property type="entry name" value="DNA MISMATCH REPAIR PROTEIN MLH, PMS, MUTL"/>
    <property type="match status" value="1"/>
</dbReference>
<sequence>MSRIRSLPPELVNQIAAGEVIERPASVVKELVENSLDAGARRIEIDIEQGGARLIRIRDDGGGIDAEDLPLAVAAHATSKIASFDDLERVGTLGFRGEALPSIASVSRFALTSRARGTEAAWRIEVDGGRPRAPAPAQHPQGTNVEVRDLFYNLPARRKFLRAERTEFGHIDELVKSIALARAPVELRLSHNGKPVRLLHAARTEGDETRRISDVLGEEFLANSLRIEHEAAGLRLRGWVGLPTASRSQADQQYFHVNGRLVRDRLVAHAVRQAYADVLYHGRHPSFVLFLELDPALVDVNVHPAKHEVRFREGRLVHDFLYRTLDDALGGARAGSAANLPGAAAAAPAFAPSASTSYGYSPQRQGGLGLGVREPLAEYAALFGESRALPQASGGAGLAIGNAPASAANADAQDIPPLGFALAQLHGIYVLAENAHGLVLVDMHAAHERITYEKLKTAQEGSGIRSQMLLVPLTLAVSEREAGVVEEQAARFAELGFDVARSGPQSVAVRRIPVLLDGADVARLVRDVIADFAVHGQSRRVEESGNEILSTMACHGSVRANRRLSLPEMNALLREMEATERSGQCNHGRPTWVQLGISELDRLFLRGR</sequence>
<evidence type="ECO:0000256" key="4">
    <source>
        <dbReference type="ARBA" id="ARBA00023204"/>
    </source>
</evidence>
<evidence type="ECO:0000313" key="8">
    <source>
        <dbReference type="EMBL" id="MFC4822316.1"/>
    </source>
</evidence>
<comment type="caution">
    <text evidence="8">The sequence shown here is derived from an EMBL/GenBank/DDBJ whole genome shotgun (WGS) entry which is preliminary data.</text>
</comment>
<dbReference type="Proteomes" id="UP001595886">
    <property type="component" value="Unassembled WGS sequence"/>
</dbReference>
<evidence type="ECO:0000256" key="1">
    <source>
        <dbReference type="ARBA" id="ARBA00006082"/>
    </source>
</evidence>
<dbReference type="InterPro" id="IPR042120">
    <property type="entry name" value="MutL_C_dimsub"/>
</dbReference>
<keyword evidence="9" id="KW-1185">Reference proteome</keyword>
<evidence type="ECO:0000259" key="7">
    <source>
        <dbReference type="SMART" id="SM01340"/>
    </source>
</evidence>
<dbReference type="InterPro" id="IPR014762">
    <property type="entry name" value="DNA_mismatch_repair_CS"/>
</dbReference>
<keyword evidence="8" id="KW-0255">Endonuclease</keyword>
<dbReference type="PANTHER" id="PTHR10073:SF12">
    <property type="entry name" value="DNA MISMATCH REPAIR PROTEIN MLH1"/>
    <property type="match status" value="1"/>
</dbReference>
<keyword evidence="8" id="KW-0378">Hydrolase</keyword>
<dbReference type="InterPro" id="IPR038973">
    <property type="entry name" value="MutL/Mlh/Pms-like"/>
</dbReference>
<dbReference type="SUPFAM" id="SSF55874">
    <property type="entry name" value="ATPase domain of HSP90 chaperone/DNA topoisomerase II/histidine kinase"/>
    <property type="match status" value="1"/>
</dbReference>
<dbReference type="SMART" id="SM01340">
    <property type="entry name" value="DNA_mis_repair"/>
    <property type="match status" value="1"/>
</dbReference>
<dbReference type="Pfam" id="PF01119">
    <property type="entry name" value="DNA_mis_repair"/>
    <property type="match status" value="1"/>
</dbReference>
<dbReference type="SUPFAM" id="SSF54211">
    <property type="entry name" value="Ribosomal protein S5 domain 2-like"/>
    <property type="match status" value="1"/>
</dbReference>
<evidence type="ECO:0000256" key="2">
    <source>
        <dbReference type="ARBA" id="ARBA00021975"/>
    </source>
</evidence>
<comment type="similarity">
    <text evidence="1 5">Belongs to the DNA mismatch repair MutL/HexB family.</text>
</comment>
<comment type="function">
    <text evidence="5">This protein is involved in the repair of mismatches in DNA. It is required for dam-dependent methyl-directed DNA mismatch repair. May act as a 'molecular matchmaker', a protein that promotes the formation of a stable complex between two or more DNA-binding proteins in an ATP-dependent manner without itself being part of a final effector complex.</text>
</comment>
<dbReference type="GO" id="GO:0004519">
    <property type="term" value="F:endonuclease activity"/>
    <property type="evidence" value="ECO:0007669"/>
    <property type="project" value="UniProtKB-KW"/>
</dbReference>
<dbReference type="NCBIfam" id="TIGR00585">
    <property type="entry name" value="mutl"/>
    <property type="match status" value="1"/>
</dbReference>
<keyword evidence="3 5" id="KW-0227">DNA damage</keyword>
<keyword evidence="8" id="KW-0540">Nuclease</keyword>
<keyword evidence="4 5" id="KW-0234">DNA repair</keyword>
<dbReference type="CDD" id="cd16926">
    <property type="entry name" value="HATPase_MutL-MLH-PMS-like"/>
    <property type="match status" value="1"/>
</dbReference>
<dbReference type="Gene3D" id="3.30.565.10">
    <property type="entry name" value="Histidine kinase-like ATPase, C-terminal domain"/>
    <property type="match status" value="1"/>
</dbReference>
<dbReference type="InterPro" id="IPR042121">
    <property type="entry name" value="MutL_C_regsub"/>
</dbReference>
<dbReference type="PROSITE" id="PS00058">
    <property type="entry name" value="DNA_MISMATCH_REPAIR_1"/>
    <property type="match status" value="1"/>
</dbReference>
<dbReference type="InterPro" id="IPR037198">
    <property type="entry name" value="MutL_C_sf"/>
</dbReference>
<dbReference type="Gene3D" id="3.30.1370.100">
    <property type="entry name" value="MutL, C-terminal domain, regulatory subdomain"/>
    <property type="match status" value="1"/>
</dbReference>
<dbReference type="InterPro" id="IPR013507">
    <property type="entry name" value="DNA_mismatch_S5_2-like"/>
</dbReference>